<feature type="region of interest" description="Disordered" evidence="1">
    <location>
        <begin position="46"/>
        <end position="95"/>
    </location>
</feature>
<feature type="non-terminal residue" evidence="3">
    <location>
        <position position="1"/>
    </location>
</feature>
<name>A0A4Y1ZLD3_ARAVE</name>
<sequence>EKAQEIAKENVKSLFSEDLPPKKTWDKVTVPVVTEDSKADATYYSSLHKWSNQGKNKKGSTQKAKRAAGNTKKESGLPAHQGDGSAKNGSDDATL</sequence>
<keyword evidence="4" id="KW-1185">Reference proteome</keyword>
<feature type="compositionally biased region" description="Basic and acidic residues" evidence="1">
    <location>
        <begin position="1"/>
        <end position="11"/>
    </location>
</feature>
<evidence type="ECO:0000313" key="3">
    <source>
        <dbReference type="EMBL" id="GBL55823.1"/>
    </source>
</evidence>
<feature type="region of interest" description="Disordered" evidence="1">
    <location>
        <begin position="1"/>
        <end position="24"/>
    </location>
</feature>
<reference evidence="3 4" key="1">
    <citation type="journal article" date="2019" name="Sci. Rep.">
        <title>Orb-weaving spider Araneus ventricosus genome elucidates the spidroin gene catalogue.</title>
        <authorList>
            <person name="Kono N."/>
            <person name="Nakamura H."/>
            <person name="Ohtoshi R."/>
            <person name="Moran D.A.P."/>
            <person name="Shinohara A."/>
            <person name="Yoshida Y."/>
            <person name="Fujiwara M."/>
            <person name="Mori M."/>
            <person name="Tomita M."/>
            <person name="Arakawa K."/>
        </authorList>
    </citation>
    <scope>NUCLEOTIDE SEQUENCE [LARGE SCALE GENOMIC DNA]</scope>
</reference>
<comment type="caution">
    <text evidence="3">The sequence shown here is derived from an EMBL/GenBank/DDBJ whole genome shotgun (WGS) entry which is preliminary data.</text>
</comment>
<proteinExistence type="predicted"/>
<evidence type="ECO:0000256" key="1">
    <source>
        <dbReference type="SAM" id="MobiDB-lite"/>
    </source>
</evidence>
<accession>A0A4Y1ZLD3</accession>
<dbReference type="Proteomes" id="UP000499080">
    <property type="component" value="Unassembled WGS sequence"/>
</dbReference>
<dbReference type="EMBL" id="BGPR01150818">
    <property type="protein sequence ID" value="GBL55823.1"/>
    <property type="molecule type" value="Genomic_DNA"/>
</dbReference>
<evidence type="ECO:0000313" key="2">
    <source>
        <dbReference type="EMBL" id="GBL55767.1"/>
    </source>
</evidence>
<dbReference type="EMBL" id="BGPR01150806">
    <property type="protein sequence ID" value="GBL55767.1"/>
    <property type="molecule type" value="Genomic_DNA"/>
</dbReference>
<evidence type="ECO:0000313" key="4">
    <source>
        <dbReference type="Proteomes" id="UP000499080"/>
    </source>
</evidence>
<feature type="compositionally biased region" description="Basic residues" evidence="1">
    <location>
        <begin position="55"/>
        <end position="66"/>
    </location>
</feature>
<protein>
    <submittedName>
        <fullName evidence="3">Uncharacterized protein</fullName>
    </submittedName>
</protein>
<gene>
    <name evidence="2" type="ORF">AVEN_39279_1</name>
    <name evidence="3" type="ORF">AVEN_93624_1</name>
</gene>
<dbReference type="AlphaFoldDB" id="A0A4Y1ZLD3"/>
<organism evidence="3 4">
    <name type="scientific">Araneus ventricosus</name>
    <name type="common">Orbweaver spider</name>
    <name type="synonym">Epeira ventricosa</name>
    <dbReference type="NCBI Taxonomy" id="182803"/>
    <lineage>
        <taxon>Eukaryota</taxon>
        <taxon>Metazoa</taxon>
        <taxon>Ecdysozoa</taxon>
        <taxon>Arthropoda</taxon>
        <taxon>Chelicerata</taxon>
        <taxon>Arachnida</taxon>
        <taxon>Araneae</taxon>
        <taxon>Araneomorphae</taxon>
        <taxon>Entelegynae</taxon>
        <taxon>Araneoidea</taxon>
        <taxon>Araneidae</taxon>
        <taxon>Araneus</taxon>
    </lineage>
</organism>